<reference evidence="5 6" key="1">
    <citation type="submission" date="2020-02" db="EMBL/GenBank/DDBJ databases">
        <authorList>
            <person name="Ma Q."/>
            <person name="Huang Y."/>
            <person name="Song X."/>
            <person name="Pei D."/>
        </authorList>
    </citation>
    <scope>NUCLEOTIDE SEQUENCE [LARGE SCALE GENOMIC DNA]</scope>
    <source>
        <strain evidence="5">Sxm20200214</strain>
        <tissue evidence="5">Leaf</tissue>
    </source>
</reference>
<evidence type="ECO:0000259" key="3">
    <source>
        <dbReference type="Pfam" id="PF13456"/>
    </source>
</evidence>
<feature type="compositionally biased region" description="Polar residues" evidence="1">
    <location>
        <begin position="371"/>
        <end position="381"/>
    </location>
</feature>
<feature type="region of interest" description="Disordered" evidence="1">
    <location>
        <begin position="225"/>
        <end position="398"/>
    </location>
</feature>
<dbReference type="Proteomes" id="UP000886595">
    <property type="component" value="Unassembled WGS sequence"/>
</dbReference>
<dbReference type="InterPro" id="IPR025558">
    <property type="entry name" value="DUF4283"/>
</dbReference>
<dbReference type="GO" id="GO:0003676">
    <property type="term" value="F:nucleic acid binding"/>
    <property type="evidence" value="ECO:0007669"/>
    <property type="project" value="InterPro"/>
</dbReference>
<dbReference type="SUPFAM" id="SSF56219">
    <property type="entry name" value="DNase I-like"/>
    <property type="match status" value="1"/>
</dbReference>
<accession>A0A8X7PMD1</accession>
<keyword evidence="6" id="KW-1185">Reference proteome</keyword>
<dbReference type="GO" id="GO:0004523">
    <property type="term" value="F:RNA-DNA hybrid ribonuclease activity"/>
    <property type="evidence" value="ECO:0007669"/>
    <property type="project" value="InterPro"/>
</dbReference>
<dbReference type="SUPFAM" id="SSF53098">
    <property type="entry name" value="Ribonuclease H-like"/>
    <property type="match status" value="1"/>
</dbReference>
<dbReference type="PANTHER" id="PTHR31286:SF163">
    <property type="entry name" value="ZINC KNUCKLE CX2CX4HX4C DOMAIN-CONTAINING PROTEIN"/>
    <property type="match status" value="1"/>
</dbReference>
<dbReference type="Pfam" id="PF14111">
    <property type="entry name" value="DUF4283"/>
    <property type="match status" value="1"/>
</dbReference>
<feature type="region of interest" description="Disordered" evidence="1">
    <location>
        <begin position="433"/>
        <end position="466"/>
    </location>
</feature>
<proteinExistence type="predicted"/>
<evidence type="ECO:0000259" key="2">
    <source>
        <dbReference type="Pfam" id="PF03372"/>
    </source>
</evidence>
<dbReference type="Gene3D" id="3.30.420.10">
    <property type="entry name" value="Ribonuclease H-like superfamily/Ribonuclease H"/>
    <property type="match status" value="1"/>
</dbReference>
<feature type="compositionally biased region" description="Basic and acidic residues" evidence="1">
    <location>
        <begin position="236"/>
        <end position="252"/>
    </location>
</feature>
<dbReference type="InterPro" id="IPR005135">
    <property type="entry name" value="Endo/exonuclease/phosphatase"/>
</dbReference>
<dbReference type="Pfam" id="PF13456">
    <property type="entry name" value="RVT_3"/>
    <property type="match status" value="1"/>
</dbReference>
<evidence type="ECO:0008006" key="7">
    <source>
        <dbReference type="Google" id="ProtNLM"/>
    </source>
</evidence>
<dbReference type="OrthoDB" id="1112386at2759"/>
<dbReference type="InterPro" id="IPR012337">
    <property type="entry name" value="RNaseH-like_sf"/>
</dbReference>
<dbReference type="Pfam" id="PF03372">
    <property type="entry name" value="Exo_endo_phos"/>
    <property type="match status" value="1"/>
</dbReference>
<evidence type="ECO:0000259" key="4">
    <source>
        <dbReference type="Pfam" id="PF14111"/>
    </source>
</evidence>
<feature type="compositionally biased region" description="Polar residues" evidence="1">
    <location>
        <begin position="443"/>
        <end position="453"/>
    </location>
</feature>
<sequence length="1065" mass="121075">MTNYLSRAEKGKWREERPPYHKPLIKIPVSDSSELIERNKFTLIGRVTNPSIQKTRALVDFFLQHWNVVGRITGRDLGPSLFQFCFETEQDLQAILSKSPFHFKRWMLILQRWEPIVSDTFPSGISFWIKVHGVPLHYWLDETFEAIAAALGPIEERDFDKARMKIRINGLKPLIMRLDIELPSKKVIEVELEYDKLDKHCFFCKSLSHEEDDCDLRPLTRQGRDKRTLDTAQQKTLERIEDSKRRQEDRRQARQHQAPYKDGARWTNYRNIGYSDNRIPSREDSSRFNSGKSSEHEENRRRYDEKNWSVKSNTSSRRTPPRRTSPEQRASASGYVSHSRELPVPRVSPKPLTSPIREASSRSKHSPAVAPTNQRRTSLASRLSDPRDCNSKSDERIPAKARLSVNTQRISFNGRTESKSTSKRLHDVEIQEFENTLPPPFVDSNTRPSSSKLLESGRLGPCDRSPIRTLSEDRVHVSLRLGPIVDAGEEDSGDHLTLAELSKAAGKRKGYPAQGQTVKKRRVTKCNPSPKRKLMLDAFVAGGRGTTKASKASTTRKAPTTKLIPPSRIREFRKLISPAVLFLMETKNQDEALLKLFKNSELTNHFTVPPVGLAGGLSLSWKDDIQVDILFSSANIIDTRIEAKGTFSFVSFIYGAPNAVDRPEFWKKLSEIGADRDESWLITGNFNDLLDNSEKVGGPTRWEGSFLSFRSFVSQTGMWDLQHSGNHLSWRGTRYNYFIQSRLDRAMGNCSWFERFPAGRCEYLRFEGSDHRPVVVHFDVSTRKKKELFRFDRRLKENPVIREIVADQWLNAPNKSIFTRVGRIRYNIIQWAKEQNLNSNLAIKKAQEELEAALSSSTPEPDTIATLTGTLENAYKEEELYWRQRSRIQWLQCGDRNTSFFHAATRGRRAINNFSVIEDSAGTAVFKEEEIVRYAAWEASTGHCGLGWQLLDAEGTCAESSSSHRRFVTSALVAEALAVKAAVTAAVSSHVSSLVVFSDSKALILLLNSQGQDVALKGILHDILMLAQSFTSISFRFISRLANAHADSLAKSALYQLRSGHFGTE</sequence>
<evidence type="ECO:0000256" key="1">
    <source>
        <dbReference type="SAM" id="MobiDB-lite"/>
    </source>
</evidence>
<feature type="domain" description="DUF4283" evidence="4">
    <location>
        <begin position="36"/>
        <end position="115"/>
    </location>
</feature>
<dbReference type="InterPro" id="IPR002156">
    <property type="entry name" value="RNaseH_domain"/>
</dbReference>
<name>A0A8X7PMD1_BRACI</name>
<dbReference type="PANTHER" id="PTHR31286">
    <property type="entry name" value="GLYCINE-RICH CELL WALL STRUCTURAL PROTEIN 1.8-LIKE"/>
    <property type="match status" value="1"/>
</dbReference>
<dbReference type="AlphaFoldDB" id="A0A8X7PMD1"/>
<dbReference type="InterPro" id="IPR036397">
    <property type="entry name" value="RNaseH_sf"/>
</dbReference>
<dbReference type="Gene3D" id="3.60.10.10">
    <property type="entry name" value="Endonuclease/exonuclease/phosphatase"/>
    <property type="match status" value="1"/>
</dbReference>
<feature type="compositionally biased region" description="Polar residues" evidence="1">
    <location>
        <begin position="327"/>
        <end position="336"/>
    </location>
</feature>
<gene>
    <name evidence="5" type="ORF">Bca52824_084316</name>
</gene>
<feature type="domain" description="RNase H type-1" evidence="3">
    <location>
        <begin position="935"/>
        <end position="1053"/>
    </location>
</feature>
<feature type="domain" description="Endonuclease/exonuclease/phosphatase" evidence="2">
    <location>
        <begin position="569"/>
        <end position="771"/>
    </location>
</feature>
<evidence type="ECO:0000313" key="6">
    <source>
        <dbReference type="Proteomes" id="UP000886595"/>
    </source>
</evidence>
<feature type="compositionally biased region" description="Basic and acidic residues" evidence="1">
    <location>
        <begin position="384"/>
        <end position="398"/>
    </location>
</feature>
<comment type="caution">
    <text evidence="5">The sequence shown here is derived from an EMBL/GenBank/DDBJ whole genome shotgun (WGS) entry which is preliminary data.</text>
</comment>
<protein>
    <recommendedName>
        <fullName evidence="7">RNase H type-1 domain-containing protein</fullName>
    </recommendedName>
</protein>
<feature type="compositionally biased region" description="Basic and acidic residues" evidence="1">
    <location>
        <begin position="293"/>
        <end position="308"/>
    </location>
</feature>
<evidence type="ECO:0000313" key="5">
    <source>
        <dbReference type="EMBL" id="KAG2254180.1"/>
    </source>
</evidence>
<dbReference type="InterPro" id="IPR036691">
    <property type="entry name" value="Endo/exonu/phosph_ase_sf"/>
</dbReference>
<organism evidence="5 6">
    <name type="scientific">Brassica carinata</name>
    <name type="common">Ethiopian mustard</name>
    <name type="synonym">Abyssinian cabbage</name>
    <dbReference type="NCBI Taxonomy" id="52824"/>
    <lineage>
        <taxon>Eukaryota</taxon>
        <taxon>Viridiplantae</taxon>
        <taxon>Streptophyta</taxon>
        <taxon>Embryophyta</taxon>
        <taxon>Tracheophyta</taxon>
        <taxon>Spermatophyta</taxon>
        <taxon>Magnoliopsida</taxon>
        <taxon>eudicotyledons</taxon>
        <taxon>Gunneridae</taxon>
        <taxon>Pentapetalae</taxon>
        <taxon>rosids</taxon>
        <taxon>malvids</taxon>
        <taxon>Brassicales</taxon>
        <taxon>Brassicaceae</taxon>
        <taxon>Brassiceae</taxon>
        <taxon>Brassica</taxon>
    </lineage>
</organism>
<dbReference type="EMBL" id="JAAMPC010000016">
    <property type="protein sequence ID" value="KAG2254180.1"/>
    <property type="molecule type" value="Genomic_DNA"/>
</dbReference>
<dbReference type="InterPro" id="IPR040256">
    <property type="entry name" value="At4g02000-like"/>
</dbReference>